<keyword evidence="1" id="KW-1133">Transmembrane helix</keyword>
<dbReference type="AlphaFoldDB" id="A0A2I2FNV1"/>
<sequence>MRGNAKSEKKRGGKSTALSTSMLAYTILCIRQHGLKQVMIEAYDDRGNQTTPHQKFFLSYLSHLSPQGADLVSLVDFRALFFIYLLIVFRMYQV</sequence>
<gene>
    <name evidence="2" type="ORF">BDW47DRAFT_26722</name>
</gene>
<keyword evidence="3" id="KW-1185">Reference proteome</keyword>
<evidence type="ECO:0000313" key="2">
    <source>
        <dbReference type="EMBL" id="PLB42299.1"/>
    </source>
</evidence>
<keyword evidence="1" id="KW-0472">Membrane</keyword>
<accession>A0A2I2FNV1</accession>
<name>A0A2I2FNV1_ASPCN</name>
<proteinExistence type="predicted"/>
<keyword evidence="1" id="KW-0812">Transmembrane</keyword>
<dbReference type="GeneID" id="36525769"/>
<evidence type="ECO:0000313" key="3">
    <source>
        <dbReference type="Proteomes" id="UP000234585"/>
    </source>
</evidence>
<feature type="transmembrane region" description="Helical" evidence="1">
    <location>
        <begin position="71"/>
        <end position="92"/>
    </location>
</feature>
<protein>
    <submittedName>
        <fullName evidence="2">Uncharacterized protein</fullName>
    </submittedName>
</protein>
<dbReference type="EMBL" id="KZ559118">
    <property type="protein sequence ID" value="PLB42299.1"/>
    <property type="molecule type" value="Genomic_DNA"/>
</dbReference>
<reference evidence="2 3" key="1">
    <citation type="submission" date="2017-12" db="EMBL/GenBank/DDBJ databases">
        <authorList>
            <consortium name="DOE Joint Genome Institute"/>
            <person name="Haridas S."/>
            <person name="Kjaerbolling I."/>
            <person name="Vesth T.C."/>
            <person name="Frisvad J.C."/>
            <person name="Nybo J.L."/>
            <person name="Theobald S."/>
            <person name="Kuo A."/>
            <person name="Bowyer P."/>
            <person name="Matsuda Y."/>
            <person name="Mondo S."/>
            <person name="Lyhne E.K."/>
            <person name="Kogle M.E."/>
            <person name="Clum A."/>
            <person name="Lipzen A."/>
            <person name="Salamov A."/>
            <person name="Ngan C.Y."/>
            <person name="Daum C."/>
            <person name="Chiniquy J."/>
            <person name="Barry K."/>
            <person name="LaButti K."/>
            <person name="Simmons B.A."/>
            <person name="Magnuson J.K."/>
            <person name="Mortensen U.H."/>
            <person name="Larsen T.O."/>
            <person name="Grigoriev I.V."/>
            <person name="Baker S.E."/>
            <person name="Andersen M.R."/>
            <person name="Nordberg H.P."/>
            <person name="Cantor M.N."/>
            <person name="Hua S.X."/>
        </authorList>
    </citation>
    <scope>NUCLEOTIDE SEQUENCE [LARGE SCALE GENOMIC DNA]</scope>
    <source>
        <strain evidence="2 3">CBS 102.13</strain>
    </source>
</reference>
<dbReference type="RefSeq" id="XP_024676311.1">
    <property type="nucleotide sequence ID" value="XM_024818609.1"/>
</dbReference>
<dbReference type="Proteomes" id="UP000234585">
    <property type="component" value="Unassembled WGS sequence"/>
</dbReference>
<organism evidence="2 3">
    <name type="scientific">Aspergillus candidus</name>
    <dbReference type="NCBI Taxonomy" id="41067"/>
    <lineage>
        <taxon>Eukaryota</taxon>
        <taxon>Fungi</taxon>
        <taxon>Dikarya</taxon>
        <taxon>Ascomycota</taxon>
        <taxon>Pezizomycotina</taxon>
        <taxon>Eurotiomycetes</taxon>
        <taxon>Eurotiomycetidae</taxon>
        <taxon>Eurotiales</taxon>
        <taxon>Aspergillaceae</taxon>
        <taxon>Aspergillus</taxon>
        <taxon>Aspergillus subgen. Circumdati</taxon>
    </lineage>
</organism>
<evidence type="ECO:0000256" key="1">
    <source>
        <dbReference type="SAM" id="Phobius"/>
    </source>
</evidence>